<evidence type="ECO:0000313" key="3">
    <source>
        <dbReference type="Proteomes" id="UP001597510"/>
    </source>
</evidence>
<evidence type="ECO:0000313" key="2">
    <source>
        <dbReference type="EMBL" id="MFD2520738.1"/>
    </source>
</evidence>
<protein>
    <submittedName>
        <fullName evidence="2">Uncharacterized protein</fullName>
    </submittedName>
</protein>
<organism evidence="2 3">
    <name type="scientific">Emticicia soli</name>
    <dbReference type="NCBI Taxonomy" id="2027878"/>
    <lineage>
        <taxon>Bacteria</taxon>
        <taxon>Pseudomonadati</taxon>
        <taxon>Bacteroidota</taxon>
        <taxon>Cytophagia</taxon>
        <taxon>Cytophagales</taxon>
        <taxon>Leadbetterellaceae</taxon>
        <taxon>Emticicia</taxon>
    </lineage>
</organism>
<dbReference type="Proteomes" id="UP001597510">
    <property type="component" value="Unassembled WGS sequence"/>
</dbReference>
<dbReference type="EMBL" id="JBHULC010000008">
    <property type="protein sequence ID" value="MFD2520738.1"/>
    <property type="molecule type" value="Genomic_DNA"/>
</dbReference>
<gene>
    <name evidence="2" type="ORF">ACFSR2_07590</name>
</gene>
<feature type="signal peptide" evidence="1">
    <location>
        <begin position="1"/>
        <end position="18"/>
    </location>
</feature>
<keyword evidence="1" id="KW-0732">Signal</keyword>
<proteinExistence type="predicted"/>
<sequence length="382" mass="43157">MLRTIIILSMLFTGIAGGAICQTTAKYDTMNVLEGIRPPILLSNFGKRADVFSHEEVIKNTNKITIDFGSKNQLLIDFYGSDFDLKINADSLLRNFWADYQLVKESLRKDATKKITYFGKNHYVSGQPLIDLVYYPQKEVLRIAKDSEVQSVQLLQDTLVLVNYQDKAVSELVKSHNRIFKTYPSQQFTFVLNSLDEIRDILEVNINQSIIEAVERARNERKSASAWKMVKVENDVANQKIKSSVVGGPLLDMLIINADIGLGTYRDMFVPSTSVTVSLVSDNYLKKGFAIGAQAYFPHNYKPDNTYQFSTKIMPFAGMTFYKKKGGKSSDIELKAGLFAGYAEKSIKIFAWYHVTPWLKFQPEINIFGKQSPVGLRVAVGF</sequence>
<accession>A0ABW5J5C9</accession>
<keyword evidence="3" id="KW-1185">Reference proteome</keyword>
<comment type="caution">
    <text evidence="2">The sequence shown here is derived from an EMBL/GenBank/DDBJ whole genome shotgun (WGS) entry which is preliminary data.</text>
</comment>
<dbReference type="RefSeq" id="WP_340235261.1">
    <property type="nucleotide sequence ID" value="NZ_JBBEWC010000003.1"/>
</dbReference>
<name>A0ABW5J5C9_9BACT</name>
<evidence type="ECO:0000256" key="1">
    <source>
        <dbReference type="SAM" id="SignalP"/>
    </source>
</evidence>
<feature type="chain" id="PRO_5046833841" evidence="1">
    <location>
        <begin position="19"/>
        <end position="382"/>
    </location>
</feature>
<reference evidence="3" key="1">
    <citation type="journal article" date="2019" name="Int. J. Syst. Evol. Microbiol.">
        <title>The Global Catalogue of Microorganisms (GCM) 10K type strain sequencing project: providing services to taxonomists for standard genome sequencing and annotation.</title>
        <authorList>
            <consortium name="The Broad Institute Genomics Platform"/>
            <consortium name="The Broad Institute Genome Sequencing Center for Infectious Disease"/>
            <person name="Wu L."/>
            <person name="Ma J."/>
        </authorList>
    </citation>
    <scope>NUCLEOTIDE SEQUENCE [LARGE SCALE GENOMIC DNA]</scope>
    <source>
        <strain evidence="3">KCTC 52344</strain>
    </source>
</reference>